<dbReference type="AlphaFoldDB" id="A0A8B8A8Z4"/>
<dbReference type="Pfam" id="PF07679">
    <property type="entry name" value="I-set"/>
    <property type="match status" value="1"/>
</dbReference>
<feature type="domain" description="Ig-like" evidence="7">
    <location>
        <begin position="304"/>
        <end position="364"/>
    </location>
</feature>
<dbReference type="PROSITE" id="PS50835">
    <property type="entry name" value="IG_LIKE"/>
    <property type="match status" value="1"/>
</dbReference>
<feature type="region of interest" description="Disordered" evidence="5">
    <location>
        <begin position="192"/>
        <end position="277"/>
    </location>
</feature>
<feature type="transmembrane region" description="Helical" evidence="6">
    <location>
        <begin position="138"/>
        <end position="159"/>
    </location>
</feature>
<evidence type="ECO:0000256" key="6">
    <source>
        <dbReference type="SAM" id="Phobius"/>
    </source>
</evidence>
<evidence type="ECO:0000259" key="7">
    <source>
        <dbReference type="PROSITE" id="PS50835"/>
    </source>
</evidence>
<feature type="transmembrane region" description="Helical" evidence="6">
    <location>
        <begin position="103"/>
        <end position="126"/>
    </location>
</feature>
<proteinExistence type="predicted"/>
<protein>
    <submittedName>
        <fullName evidence="9">Uncharacterized protein LOC111099876</fullName>
    </submittedName>
</protein>
<dbReference type="InterPro" id="IPR050579">
    <property type="entry name" value="PMP-22/EMP/MP20-like"/>
</dbReference>
<dbReference type="InterPro" id="IPR007110">
    <property type="entry name" value="Ig-like_dom"/>
</dbReference>
<evidence type="ECO:0000256" key="1">
    <source>
        <dbReference type="ARBA" id="ARBA00004141"/>
    </source>
</evidence>
<feature type="transmembrane region" description="Helical" evidence="6">
    <location>
        <begin position="7"/>
        <end position="26"/>
    </location>
</feature>
<keyword evidence="4 6" id="KW-0472">Membrane</keyword>
<name>A0A8B8A8Z4_CRAVI</name>
<dbReference type="Gene3D" id="2.60.40.10">
    <property type="entry name" value="Immunoglobulins"/>
    <property type="match status" value="1"/>
</dbReference>
<reference evidence="9" key="1">
    <citation type="submission" date="2025-08" db="UniProtKB">
        <authorList>
            <consortium name="RefSeq"/>
        </authorList>
    </citation>
    <scope>IDENTIFICATION</scope>
    <source>
        <tissue evidence="9">Whole sample</tissue>
    </source>
</reference>
<dbReference type="SMART" id="SM00409">
    <property type="entry name" value="IG"/>
    <property type="match status" value="1"/>
</dbReference>
<evidence type="ECO:0000256" key="2">
    <source>
        <dbReference type="ARBA" id="ARBA00022692"/>
    </source>
</evidence>
<dbReference type="KEGG" id="cvn:111099876"/>
<gene>
    <name evidence="9" type="primary">LOC111099876</name>
</gene>
<dbReference type="PANTHER" id="PTHR10671">
    <property type="entry name" value="EPITHELIAL MEMBRANE PROTEIN-RELATED"/>
    <property type="match status" value="1"/>
</dbReference>
<organism evidence="8 9">
    <name type="scientific">Crassostrea virginica</name>
    <name type="common">Eastern oyster</name>
    <dbReference type="NCBI Taxonomy" id="6565"/>
    <lineage>
        <taxon>Eukaryota</taxon>
        <taxon>Metazoa</taxon>
        <taxon>Spiralia</taxon>
        <taxon>Lophotrochozoa</taxon>
        <taxon>Mollusca</taxon>
        <taxon>Bivalvia</taxon>
        <taxon>Autobranchia</taxon>
        <taxon>Pteriomorphia</taxon>
        <taxon>Ostreida</taxon>
        <taxon>Ostreoidea</taxon>
        <taxon>Ostreidae</taxon>
        <taxon>Crassostrea</taxon>
    </lineage>
</organism>
<dbReference type="InterPro" id="IPR003599">
    <property type="entry name" value="Ig_sub"/>
</dbReference>
<feature type="compositionally biased region" description="Basic and acidic residues" evidence="5">
    <location>
        <begin position="215"/>
        <end position="249"/>
    </location>
</feature>
<dbReference type="SUPFAM" id="SSF48726">
    <property type="entry name" value="Immunoglobulin"/>
    <property type="match status" value="1"/>
</dbReference>
<keyword evidence="8" id="KW-1185">Reference proteome</keyword>
<dbReference type="GO" id="GO:0005886">
    <property type="term" value="C:plasma membrane"/>
    <property type="evidence" value="ECO:0007669"/>
    <property type="project" value="TreeGrafter"/>
</dbReference>
<dbReference type="Gene3D" id="1.20.140.150">
    <property type="match status" value="1"/>
</dbReference>
<evidence type="ECO:0000313" key="8">
    <source>
        <dbReference type="Proteomes" id="UP000694844"/>
    </source>
</evidence>
<dbReference type="GeneID" id="111099876"/>
<dbReference type="InterPro" id="IPR013098">
    <property type="entry name" value="Ig_I-set"/>
</dbReference>
<feature type="transmembrane region" description="Helical" evidence="6">
    <location>
        <begin position="67"/>
        <end position="91"/>
    </location>
</feature>
<dbReference type="CDD" id="cd00096">
    <property type="entry name" value="Ig"/>
    <property type="match status" value="1"/>
</dbReference>
<dbReference type="Proteomes" id="UP000694844">
    <property type="component" value="Chromosome 6"/>
</dbReference>
<dbReference type="PANTHER" id="PTHR10671:SF108">
    <property type="entry name" value="CLAUDIN FAMILY PROTEIN-RELATED"/>
    <property type="match status" value="1"/>
</dbReference>
<evidence type="ECO:0000313" key="9">
    <source>
        <dbReference type="RefSeq" id="XP_022287068.1"/>
    </source>
</evidence>
<feature type="compositionally biased region" description="Basic and acidic residues" evidence="5">
    <location>
        <begin position="261"/>
        <end position="277"/>
    </location>
</feature>
<dbReference type="InterPro" id="IPR036179">
    <property type="entry name" value="Ig-like_dom_sf"/>
</dbReference>
<keyword evidence="3 6" id="KW-1133">Transmembrane helix</keyword>
<sequence>MASAKMNIFVSVMCFLKLILLMASFLSRHWAEGTGNHFGLLKYCADNATSCQIVTDKLHTVEVPLKVSLAAVAVSWFMNALWLIVCLALFCECCCKEREKDQPFYIIMAIIIVASETVALSAFGIVLYQLLEVYYVGYSFYCAVASLVLTVLYILLLILTCTSEKCKACCWHTSSVEDWSVTKESSLTRHYNDKEDYPRKKRHVTEVGGHNRHHNDKEDYRRKKRRVTEERARNRHNDDKEDYPRKQELVTEVSGHNRHHNDKEDHQRKKRRDSEFVFTEKPRNVHVKVNESVSVRACVPNANNVYWCKGGDKVHAISTSFTEDYDEPYASLTLKNAKLRDQGEYTCVAEKYGNEAERIRWRFTIKVYEGDREA</sequence>
<evidence type="ECO:0000256" key="5">
    <source>
        <dbReference type="SAM" id="MobiDB-lite"/>
    </source>
</evidence>
<evidence type="ECO:0000256" key="3">
    <source>
        <dbReference type="ARBA" id="ARBA00022989"/>
    </source>
</evidence>
<dbReference type="InterPro" id="IPR013783">
    <property type="entry name" value="Ig-like_fold"/>
</dbReference>
<keyword evidence="2 6" id="KW-0812">Transmembrane</keyword>
<accession>A0A8B8A8Z4</accession>
<evidence type="ECO:0000256" key="4">
    <source>
        <dbReference type="ARBA" id="ARBA00023136"/>
    </source>
</evidence>
<dbReference type="RefSeq" id="XP_022287068.1">
    <property type="nucleotide sequence ID" value="XM_022431360.1"/>
</dbReference>
<comment type="subcellular location">
    <subcellularLocation>
        <location evidence="1">Membrane</location>
        <topology evidence="1">Multi-pass membrane protein</topology>
    </subcellularLocation>
</comment>